<accession>A0A0M6YB14</accession>
<feature type="transmembrane region" description="Helical" evidence="1">
    <location>
        <begin position="12"/>
        <end position="32"/>
    </location>
</feature>
<dbReference type="InterPro" id="IPR007896">
    <property type="entry name" value="BTP_bacteria"/>
</dbReference>
<dbReference type="RefSeq" id="WP_055660591.1">
    <property type="nucleotide sequence ID" value="NZ_CXST01000004.1"/>
</dbReference>
<protein>
    <submittedName>
        <fullName evidence="3">Putative membrane protein</fullName>
    </submittedName>
</protein>
<keyword evidence="1" id="KW-0812">Transmembrane</keyword>
<keyword evidence="4" id="KW-1185">Reference proteome</keyword>
<evidence type="ECO:0000259" key="2">
    <source>
        <dbReference type="Pfam" id="PF05232"/>
    </source>
</evidence>
<dbReference type="Proteomes" id="UP000048926">
    <property type="component" value="Unassembled WGS sequence"/>
</dbReference>
<sequence>MRSPLDRLRQALSFEIIALVLAVPLGTVAFGVPIHDVGVVGVVSATIATLWNVVYNFVFDVTYKHLTGKTLKTLIVRIIHSIFFEIGLLIVLMPFIAWYLGVSLWQALVMDLFFVAFYLVYAFAFNWAYDKLFPLPEWRNRPVTR</sequence>
<keyword evidence="1" id="KW-1133">Transmembrane helix</keyword>
<feature type="domain" description="Chlorhexidine efflux transporter" evidence="2">
    <location>
        <begin position="72"/>
        <end position="134"/>
    </location>
</feature>
<evidence type="ECO:0000313" key="3">
    <source>
        <dbReference type="EMBL" id="CTQ46619.1"/>
    </source>
</evidence>
<name>A0A0M6YB14_9HYPH</name>
<dbReference type="NCBIfam" id="NF033664">
    <property type="entry name" value="PACE_transport"/>
    <property type="match status" value="1"/>
</dbReference>
<reference evidence="4" key="1">
    <citation type="submission" date="2015-07" db="EMBL/GenBank/DDBJ databases">
        <authorList>
            <person name="Rodrigo-Torres Lidia"/>
            <person name="Arahal R.David."/>
        </authorList>
    </citation>
    <scope>NUCLEOTIDE SEQUENCE [LARGE SCALE GENOMIC DNA]</scope>
    <source>
        <strain evidence="4">CECT 4801</strain>
    </source>
</reference>
<dbReference type="Pfam" id="PF05232">
    <property type="entry name" value="BTP"/>
    <property type="match status" value="2"/>
</dbReference>
<feature type="transmembrane region" description="Helical" evidence="1">
    <location>
        <begin position="78"/>
        <end position="101"/>
    </location>
</feature>
<gene>
    <name evidence="3" type="ORF">LAL4801_05078</name>
</gene>
<feature type="transmembrane region" description="Helical" evidence="1">
    <location>
        <begin position="38"/>
        <end position="58"/>
    </location>
</feature>
<keyword evidence="1" id="KW-0472">Membrane</keyword>
<dbReference type="OrthoDB" id="1631120at2"/>
<feature type="transmembrane region" description="Helical" evidence="1">
    <location>
        <begin position="107"/>
        <end position="129"/>
    </location>
</feature>
<dbReference type="EMBL" id="CXST01000004">
    <property type="protein sequence ID" value="CTQ46619.1"/>
    <property type="molecule type" value="Genomic_DNA"/>
</dbReference>
<proteinExistence type="predicted"/>
<dbReference type="AlphaFoldDB" id="A0A0M6YB14"/>
<evidence type="ECO:0000256" key="1">
    <source>
        <dbReference type="SAM" id="Phobius"/>
    </source>
</evidence>
<evidence type="ECO:0000313" key="4">
    <source>
        <dbReference type="Proteomes" id="UP000048926"/>
    </source>
</evidence>
<organism evidence="3 4">
    <name type="scientific">Roseibium aggregatum</name>
    <dbReference type="NCBI Taxonomy" id="187304"/>
    <lineage>
        <taxon>Bacteria</taxon>
        <taxon>Pseudomonadati</taxon>
        <taxon>Pseudomonadota</taxon>
        <taxon>Alphaproteobacteria</taxon>
        <taxon>Hyphomicrobiales</taxon>
        <taxon>Stappiaceae</taxon>
        <taxon>Roseibium</taxon>
    </lineage>
</organism>
<dbReference type="InterPro" id="IPR058208">
    <property type="entry name" value="PACE"/>
</dbReference>
<feature type="domain" description="Chlorhexidine efflux transporter" evidence="2">
    <location>
        <begin position="2"/>
        <end position="62"/>
    </location>
</feature>